<dbReference type="KEGG" id="fal:FRAAL4487"/>
<dbReference type="InterPro" id="IPR002470">
    <property type="entry name" value="Peptidase_S9A"/>
</dbReference>
<dbReference type="Gene3D" id="2.130.10.120">
    <property type="entry name" value="Prolyl oligopeptidase, N-terminal domain"/>
    <property type="match status" value="1"/>
</dbReference>
<evidence type="ECO:0000256" key="1">
    <source>
        <dbReference type="ARBA" id="ARBA00022801"/>
    </source>
</evidence>
<dbReference type="Pfam" id="PF00326">
    <property type="entry name" value="Peptidase_S9"/>
    <property type="match status" value="1"/>
</dbReference>
<dbReference type="SUPFAM" id="SSF50993">
    <property type="entry name" value="Peptidase/esterase 'gauge' domain"/>
    <property type="match status" value="1"/>
</dbReference>
<dbReference type="AlphaFoldDB" id="Q0RHA2"/>
<dbReference type="InterPro" id="IPR001375">
    <property type="entry name" value="Peptidase_S9_cat"/>
</dbReference>
<keyword evidence="1" id="KW-0378">Hydrolase</keyword>
<dbReference type="eggNOG" id="COG0823">
    <property type="taxonomic scope" value="Bacteria"/>
</dbReference>
<dbReference type="Proteomes" id="UP000000657">
    <property type="component" value="Chromosome"/>
</dbReference>
<dbReference type="GO" id="GO:0004252">
    <property type="term" value="F:serine-type endopeptidase activity"/>
    <property type="evidence" value="ECO:0007669"/>
    <property type="project" value="InterPro"/>
</dbReference>
<dbReference type="SUPFAM" id="SSF53474">
    <property type="entry name" value="alpha/beta-Hydrolases"/>
    <property type="match status" value="1"/>
</dbReference>
<dbReference type="PANTHER" id="PTHR42776">
    <property type="entry name" value="SERINE PEPTIDASE S9 FAMILY MEMBER"/>
    <property type="match status" value="1"/>
</dbReference>
<organism evidence="4 5">
    <name type="scientific">Frankia alni (strain DSM 45986 / CECT 9034 / ACN14a)</name>
    <dbReference type="NCBI Taxonomy" id="326424"/>
    <lineage>
        <taxon>Bacteria</taxon>
        <taxon>Bacillati</taxon>
        <taxon>Actinomycetota</taxon>
        <taxon>Actinomycetes</taxon>
        <taxon>Frankiales</taxon>
        <taxon>Frankiaceae</taxon>
        <taxon>Frankia</taxon>
    </lineage>
</organism>
<accession>Q0RHA2</accession>
<name>Q0RHA2_FRAAA</name>
<keyword evidence="5" id="KW-1185">Reference proteome</keyword>
<dbReference type="eggNOG" id="COG1506">
    <property type="taxonomic scope" value="Bacteria"/>
</dbReference>
<dbReference type="InterPro" id="IPR029058">
    <property type="entry name" value="AB_hydrolase_fold"/>
</dbReference>
<dbReference type="PRINTS" id="PR00862">
    <property type="entry name" value="PROLIGOPTASE"/>
</dbReference>
<feature type="region of interest" description="Disordered" evidence="2">
    <location>
        <begin position="665"/>
        <end position="697"/>
    </location>
</feature>
<dbReference type="STRING" id="326424.FRAAL4487"/>
<dbReference type="EMBL" id="CT573213">
    <property type="protein sequence ID" value="CAJ63129.1"/>
    <property type="molecule type" value="Genomic_DNA"/>
</dbReference>
<reference evidence="4 5" key="1">
    <citation type="journal article" date="2007" name="Genome Res.">
        <title>Genome characteristics of facultatively symbiotic Frankia sp. strains reflect host range and host plant biogeography.</title>
        <authorList>
            <person name="Normand P."/>
            <person name="Lapierre P."/>
            <person name="Tisa L.S."/>
            <person name="Gogarten J.P."/>
            <person name="Alloisio N."/>
            <person name="Bagnarol E."/>
            <person name="Bassi C.A."/>
            <person name="Berry A.M."/>
            <person name="Bickhart D.M."/>
            <person name="Choisne N."/>
            <person name="Couloux A."/>
            <person name="Cournoyer B."/>
            <person name="Cruveiller S."/>
            <person name="Daubin V."/>
            <person name="Demange N."/>
            <person name="Francino M.P."/>
            <person name="Goltsman E."/>
            <person name="Huang Y."/>
            <person name="Kopp O.R."/>
            <person name="Labarre L."/>
            <person name="Lapidus A."/>
            <person name="Lavire C."/>
            <person name="Marechal J."/>
            <person name="Martinez M."/>
            <person name="Mastronunzio J.E."/>
            <person name="Mullin B.C."/>
            <person name="Niemann J."/>
            <person name="Pujic P."/>
            <person name="Rawnsley T."/>
            <person name="Rouy Z."/>
            <person name="Schenowitz C."/>
            <person name="Sellstedt A."/>
            <person name="Tavares F."/>
            <person name="Tomkins J.P."/>
            <person name="Vallenet D."/>
            <person name="Valverde C."/>
            <person name="Wall L.G."/>
            <person name="Wang Y."/>
            <person name="Medigue C."/>
            <person name="Benson D.R."/>
        </authorList>
    </citation>
    <scope>NUCLEOTIDE SEQUENCE [LARGE SCALE GENOMIC DNA]</scope>
    <source>
        <strain evidence="5">DSM 45986 / CECT 9034 / ACN14a</strain>
    </source>
</reference>
<sequence>MTLGDGVTSGGDVTLGNVIRIPRPGRAGRAGASDLVRAWVAAEGVRAPALAPGGRLAYVADGPAGPALWIQDADGRPRRVDTGPGHVRAALWSPAGDLIAVHVAPGGGELTEVRVVAADGGGPRSLADGGGPRRLAGGDGRAAVPARWTADGLALVVTESDRADRTGRTAAVLVGLDGRRARLAEGVALQVCDLVDLVALDHGGDPLVGAYRLLLREGPRGVRRAIVVDVRLTPPAGGGAAHSSWELPGGTATVLTGRFTADGRRVLLVTDLGRERAALLDVPVDAPGSTVVIAERPDADVERFALLGGGERAVVVWNVAGRSELTLVDLPSGRSRPLPAPPRDVVTALLARPGGRELVLALDGAATPGELWTCDLTARAAAGQPAPEFARYRCLVSHAPTRPAELVRPVPHTLTAHDGRELAGWWYRPPVPPGPLPTLVYLHGGPEAQERPTFNPLFHALLARGIAVFAPNVRGSTGYGRAFEEADHAHRRFDGIEDVASCVRDLVDTGLADPERVGIAGRSYGGYLTLAALVHFPQLFRVGVDVCGMVDLETFYQHTEPWIAASAVTKYGDPATQPALLRALSPLHRMSALAAPLLVVHGENDTNVPLIEAEQTVAAATARGVDCRYLLFPGEGHEVVELANRVRFVRTAVDWLAAHLLAPRLPQPRSAPPASSTPPAPPAPPAGHGSGGPAGSFEQDELAHLVVVGPADGGEAQAGGDRQRHCGVGWQGHQRPAHPRFAEGPVQQQAAALDRVAASGVSGERRLAEGDAAVGVGWATEAG</sequence>
<evidence type="ECO:0000313" key="5">
    <source>
        <dbReference type="Proteomes" id="UP000000657"/>
    </source>
</evidence>
<feature type="compositionally biased region" description="Pro residues" evidence="2">
    <location>
        <begin position="665"/>
        <end position="685"/>
    </location>
</feature>
<dbReference type="Gene3D" id="3.40.50.1820">
    <property type="entry name" value="alpha/beta hydrolase"/>
    <property type="match status" value="1"/>
</dbReference>
<dbReference type="Gene3D" id="2.120.10.30">
    <property type="entry name" value="TolB, C-terminal domain"/>
    <property type="match status" value="1"/>
</dbReference>
<proteinExistence type="predicted"/>
<dbReference type="GO" id="GO:0006508">
    <property type="term" value="P:proteolysis"/>
    <property type="evidence" value="ECO:0007669"/>
    <property type="project" value="InterPro"/>
</dbReference>
<gene>
    <name evidence="4" type="ordered locus">FRAAL4487</name>
</gene>
<dbReference type="PANTHER" id="PTHR42776:SF27">
    <property type="entry name" value="DIPEPTIDYL PEPTIDASE FAMILY MEMBER 6"/>
    <property type="match status" value="1"/>
</dbReference>
<evidence type="ECO:0000256" key="2">
    <source>
        <dbReference type="SAM" id="MobiDB-lite"/>
    </source>
</evidence>
<dbReference type="InterPro" id="IPR011042">
    <property type="entry name" value="6-blade_b-propeller_TolB-like"/>
</dbReference>
<evidence type="ECO:0000313" key="4">
    <source>
        <dbReference type="EMBL" id="CAJ63129.1"/>
    </source>
</evidence>
<evidence type="ECO:0000259" key="3">
    <source>
        <dbReference type="Pfam" id="PF00326"/>
    </source>
</evidence>
<protein>
    <submittedName>
        <fullName evidence="4">Acylaminoacyl-peptidase</fullName>
    </submittedName>
</protein>
<feature type="domain" description="Peptidase S9 prolyl oligopeptidase catalytic" evidence="3">
    <location>
        <begin position="460"/>
        <end position="660"/>
    </location>
</feature>
<dbReference type="HOGENOM" id="CLU_008615_3_2_11"/>